<evidence type="ECO:0000313" key="2">
    <source>
        <dbReference type="EMBL" id="KAH1037978.1"/>
    </source>
</evidence>
<dbReference type="AlphaFoldDB" id="A0A9D3ZHX5"/>
<accession>A0A9D3ZHX5</accession>
<sequence length="149" mass="17168">MANLGRLRRPNTESQKWSRLRSREQKRNSLELEERLNWLYDREPTDEVLAKITNVQLRAQINGLERMNGTRIHTTDEMLKLASNFFEDLFSASDMGLDKRVFGLVEKQITDDINDFLLQQFTGEKIANAVKTMASLKAPGSDGFPAIFF</sequence>
<evidence type="ECO:0000256" key="1">
    <source>
        <dbReference type="SAM" id="MobiDB-lite"/>
    </source>
</evidence>
<dbReference type="Proteomes" id="UP000828251">
    <property type="component" value="Unassembled WGS sequence"/>
</dbReference>
<reference evidence="2 3" key="1">
    <citation type="journal article" date="2021" name="Plant Biotechnol. J.">
        <title>Multi-omics assisted identification of the key and species-specific regulatory components of drought-tolerant mechanisms in Gossypium stocksii.</title>
        <authorList>
            <person name="Yu D."/>
            <person name="Ke L."/>
            <person name="Zhang D."/>
            <person name="Wu Y."/>
            <person name="Sun Y."/>
            <person name="Mei J."/>
            <person name="Sun J."/>
            <person name="Sun Y."/>
        </authorList>
    </citation>
    <scope>NUCLEOTIDE SEQUENCE [LARGE SCALE GENOMIC DNA]</scope>
    <source>
        <strain evidence="3">cv. E1</strain>
        <tissue evidence="2">Leaf</tissue>
    </source>
</reference>
<comment type="caution">
    <text evidence="2">The sequence shown here is derived from an EMBL/GenBank/DDBJ whole genome shotgun (WGS) entry which is preliminary data.</text>
</comment>
<name>A0A9D3ZHX5_9ROSI</name>
<gene>
    <name evidence="2" type="ORF">J1N35_039721</name>
</gene>
<proteinExistence type="predicted"/>
<dbReference type="OrthoDB" id="998851at2759"/>
<keyword evidence="3" id="KW-1185">Reference proteome</keyword>
<organism evidence="2 3">
    <name type="scientific">Gossypium stocksii</name>
    <dbReference type="NCBI Taxonomy" id="47602"/>
    <lineage>
        <taxon>Eukaryota</taxon>
        <taxon>Viridiplantae</taxon>
        <taxon>Streptophyta</taxon>
        <taxon>Embryophyta</taxon>
        <taxon>Tracheophyta</taxon>
        <taxon>Spermatophyta</taxon>
        <taxon>Magnoliopsida</taxon>
        <taxon>eudicotyledons</taxon>
        <taxon>Gunneridae</taxon>
        <taxon>Pentapetalae</taxon>
        <taxon>rosids</taxon>
        <taxon>malvids</taxon>
        <taxon>Malvales</taxon>
        <taxon>Malvaceae</taxon>
        <taxon>Malvoideae</taxon>
        <taxon>Gossypium</taxon>
    </lineage>
</organism>
<evidence type="ECO:0000313" key="3">
    <source>
        <dbReference type="Proteomes" id="UP000828251"/>
    </source>
</evidence>
<dbReference type="EMBL" id="JAIQCV010000012">
    <property type="protein sequence ID" value="KAH1037978.1"/>
    <property type="molecule type" value="Genomic_DNA"/>
</dbReference>
<protein>
    <submittedName>
        <fullName evidence="2">Uncharacterized protein</fullName>
    </submittedName>
</protein>
<feature type="region of interest" description="Disordered" evidence="1">
    <location>
        <begin position="1"/>
        <end position="20"/>
    </location>
</feature>